<keyword evidence="2" id="KW-1185">Reference proteome</keyword>
<gene>
    <name evidence="1" type="ORF">F443_13235</name>
</gene>
<evidence type="ECO:0000313" key="2">
    <source>
        <dbReference type="Proteomes" id="UP000018721"/>
    </source>
</evidence>
<name>V9ETZ7_PHYNI</name>
<proteinExistence type="predicted"/>
<evidence type="ECO:0000313" key="1">
    <source>
        <dbReference type="EMBL" id="ETI41537.1"/>
    </source>
</evidence>
<protein>
    <submittedName>
        <fullName evidence="1">Uncharacterized protein</fullName>
    </submittedName>
</protein>
<dbReference type="Proteomes" id="UP000018721">
    <property type="component" value="Unassembled WGS sequence"/>
</dbReference>
<organism evidence="1 2">
    <name type="scientific">Phytophthora nicotianae P1569</name>
    <dbReference type="NCBI Taxonomy" id="1317065"/>
    <lineage>
        <taxon>Eukaryota</taxon>
        <taxon>Sar</taxon>
        <taxon>Stramenopiles</taxon>
        <taxon>Oomycota</taxon>
        <taxon>Peronosporomycetes</taxon>
        <taxon>Peronosporales</taxon>
        <taxon>Peronosporaceae</taxon>
        <taxon>Phytophthora</taxon>
    </lineage>
</organism>
<sequence>MCSGFFCSGAPVRVLLSNSPKDTLELLGLDGVEDNVLISPLLQRYPDLKTAVIDGIRANYYDKNLLPILNAAKKDPSTEKSATQL</sequence>
<dbReference type="EMBL" id="ANIZ01002282">
    <property type="protein sequence ID" value="ETI41537.1"/>
    <property type="molecule type" value="Genomic_DNA"/>
</dbReference>
<reference evidence="1 2" key="1">
    <citation type="submission" date="2013-11" db="EMBL/GenBank/DDBJ databases">
        <title>The Genome Sequence of Phytophthora parasitica P1569.</title>
        <authorList>
            <consortium name="The Broad Institute Genomics Platform"/>
            <person name="Russ C."/>
            <person name="Tyler B."/>
            <person name="Panabieres F."/>
            <person name="Shan W."/>
            <person name="Tripathy S."/>
            <person name="Grunwald N."/>
            <person name="Machado M."/>
            <person name="Johnson C.S."/>
            <person name="Arredondo F."/>
            <person name="Hong C."/>
            <person name="Coffey M."/>
            <person name="Young S.K."/>
            <person name="Zeng Q."/>
            <person name="Gargeya S."/>
            <person name="Fitzgerald M."/>
            <person name="Abouelleil A."/>
            <person name="Alvarado L."/>
            <person name="Chapman S.B."/>
            <person name="Gainer-Dewar J."/>
            <person name="Goldberg J."/>
            <person name="Griggs A."/>
            <person name="Gujja S."/>
            <person name="Hansen M."/>
            <person name="Howarth C."/>
            <person name="Imamovic A."/>
            <person name="Ireland A."/>
            <person name="Larimer J."/>
            <person name="McCowan C."/>
            <person name="Murphy C."/>
            <person name="Pearson M."/>
            <person name="Poon T.W."/>
            <person name="Priest M."/>
            <person name="Roberts A."/>
            <person name="Saif S."/>
            <person name="Shea T."/>
            <person name="Sykes S."/>
            <person name="Wortman J."/>
            <person name="Nusbaum C."/>
            <person name="Birren B."/>
        </authorList>
    </citation>
    <scope>NUCLEOTIDE SEQUENCE [LARGE SCALE GENOMIC DNA]</scope>
    <source>
        <strain evidence="1 2">P1569</strain>
    </source>
</reference>
<accession>V9ETZ7</accession>
<dbReference type="AlphaFoldDB" id="V9ETZ7"/>
<comment type="caution">
    <text evidence="1">The sequence shown here is derived from an EMBL/GenBank/DDBJ whole genome shotgun (WGS) entry which is preliminary data.</text>
</comment>
<dbReference type="HOGENOM" id="CLU_2517495_0_0_1"/>